<gene>
    <name evidence="1" type="ORF">CROST_019260</name>
</gene>
<protein>
    <submittedName>
        <fullName evidence="1">Uncharacterized protein</fullName>
    </submittedName>
</protein>
<dbReference type="AlphaFoldDB" id="A0A1S8LRC6"/>
<accession>A0A1S8LRC6</accession>
<sequence length="77" mass="8687">MNKSIFTGILIIIIFSIISALYYKNSRQALKSIERYPAKHKSATRENTSTKVQYLKLKGYKGNSIEGGHSIILNPTK</sequence>
<organism evidence="1 2">
    <name type="scientific">Clostridium felsineum</name>
    <dbReference type="NCBI Taxonomy" id="36839"/>
    <lineage>
        <taxon>Bacteria</taxon>
        <taxon>Bacillati</taxon>
        <taxon>Bacillota</taxon>
        <taxon>Clostridia</taxon>
        <taxon>Eubacteriales</taxon>
        <taxon>Clostridiaceae</taxon>
        <taxon>Clostridium</taxon>
    </lineage>
</organism>
<dbReference type="EMBL" id="CP096983">
    <property type="protein sequence ID" value="URZ11209.1"/>
    <property type="molecule type" value="Genomic_DNA"/>
</dbReference>
<proteinExistence type="predicted"/>
<evidence type="ECO:0000313" key="1">
    <source>
        <dbReference type="EMBL" id="URZ11209.1"/>
    </source>
</evidence>
<evidence type="ECO:0000313" key="2">
    <source>
        <dbReference type="Proteomes" id="UP000190951"/>
    </source>
</evidence>
<name>A0A1S8LRC6_9CLOT</name>
<dbReference type="RefSeq" id="WP_077835468.1">
    <property type="nucleotide sequence ID" value="NZ_CP096983.1"/>
</dbReference>
<keyword evidence="2" id="KW-1185">Reference proteome</keyword>
<reference evidence="1 2" key="1">
    <citation type="submission" date="2022-04" db="EMBL/GenBank/DDBJ databases">
        <title>Genome sequence of C. roseum typestrain.</title>
        <authorList>
            <person name="Poehlein A."/>
            <person name="Schoch T."/>
            <person name="Duerre P."/>
            <person name="Daniel R."/>
        </authorList>
    </citation>
    <scope>NUCLEOTIDE SEQUENCE [LARGE SCALE GENOMIC DNA]</scope>
    <source>
        <strain evidence="1 2">DSM 7320</strain>
    </source>
</reference>
<dbReference type="KEGG" id="crw:CROST_019260"/>
<dbReference type="Proteomes" id="UP000190951">
    <property type="component" value="Chromosome"/>
</dbReference>